<evidence type="ECO:0000256" key="1">
    <source>
        <dbReference type="ARBA" id="ARBA00022573"/>
    </source>
</evidence>
<accession>G7WRJ8</accession>
<name>G7WRJ8_METH6</name>
<dbReference type="Pfam" id="PF01903">
    <property type="entry name" value="CbiX"/>
    <property type="match status" value="1"/>
</dbReference>
<sequence length="191" mass="20868">MRLISTYPNCSAPSAPSEIPASGGYPGRFRRDPFTPGKDLLVINPIWLIQIYKNVTLVRYMADDVGILVLGHGSTKPYNKEMVEKCAKMIGDLHEGPVRIAFLNMDEPNIAAGLESFSGTGVKRIVALPIFLAHGVHTLEDIPTELSVDPTHRRGKCQLNGTEVEIRCAEPLGVDESIAALAYRRASEALK</sequence>
<evidence type="ECO:0000256" key="2">
    <source>
        <dbReference type="ARBA" id="ARBA00022723"/>
    </source>
</evidence>
<dbReference type="InterPro" id="IPR002762">
    <property type="entry name" value="CbiX-like"/>
</dbReference>
<keyword evidence="3" id="KW-0456">Lyase</keyword>
<keyword evidence="7" id="KW-1185">Reference proteome</keyword>
<dbReference type="GO" id="GO:0046872">
    <property type="term" value="F:metal ion binding"/>
    <property type="evidence" value="ECO:0007669"/>
    <property type="project" value="UniProtKB-KW"/>
</dbReference>
<gene>
    <name evidence="6" type="ordered locus">Mhar_2389</name>
</gene>
<dbReference type="NCBIfam" id="NF002090">
    <property type="entry name" value="PRK00923.1"/>
    <property type="match status" value="1"/>
</dbReference>
<dbReference type="AlphaFoldDB" id="G7WRJ8"/>
<dbReference type="InterPro" id="IPR050963">
    <property type="entry name" value="Sirohydro_Cobaltochel/CbiX"/>
</dbReference>
<dbReference type="STRING" id="1110509.Mhar_2389"/>
<keyword evidence="4" id="KW-0170">Cobalt</keyword>
<evidence type="ECO:0000256" key="4">
    <source>
        <dbReference type="ARBA" id="ARBA00023285"/>
    </source>
</evidence>
<dbReference type="KEGG" id="mhi:Mhar_2389"/>
<dbReference type="GO" id="GO:0016829">
    <property type="term" value="F:lyase activity"/>
    <property type="evidence" value="ECO:0007669"/>
    <property type="project" value="UniProtKB-KW"/>
</dbReference>
<organism evidence="6 7">
    <name type="scientific">Methanothrix harundinacea (strain 6Ac)</name>
    <name type="common">Methanosaeta harundinacea</name>
    <dbReference type="NCBI Taxonomy" id="1110509"/>
    <lineage>
        <taxon>Archaea</taxon>
        <taxon>Methanobacteriati</taxon>
        <taxon>Methanobacteriota</taxon>
        <taxon>Stenosarchaea group</taxon>
        <taxon>Methanomicrobia</taxon>
        <taxon>Methanotrichales</taxon>
        <taxon>Methanotrichaceae</taxon>
        <taxon>Methanothrix</taxon>
    </lineage>
</organism>
<dbReference type="PATRIC" id="fig|1110509.7.peg.2642"/>
<keyword evidence="1" id="KW-0169">Cobalamin biosynthesis</keyword>
<evidence type="ECO:0000256" key="3">
    <source>
        <dbReference type="ARBA" id="ARBA00023239"/>
    </source>
</evidence>
<feature type="compositionally biased region" description="Low complexity" evidence="5">
    <location>
        <begin position="11"/>
        <end position="22"/>
    </location>
</feature>
<reference evidence="6 7" key="1">
    <citation type="journal article" date="2012" name="PLoS ONE">
        <title>The genome characteristics and predicted function of methyl-group oxidation pathway in the obligate aceticlastic methanogens, Methanosaeta spp.</title>
        <authorList>
            <person name="Zhu J."/>
            <person name="Zheng H."/>
            <person name="Ai G."/>
            <person name="Zhang G."/>
            <person name="Liu D."/>
            <person name="Liu X."/>
            <person name="Dong X."/>
        </authorList>
    </citation>
    <scope>NUCLEOTIDE SEQUENCE [LARGE SCALE GENOMIC DNA]</scope>
    <source>
        <strain evidence="6 7">6Ac</strain>
    </source>
</reference>
<dbReference type="Proteomes" id="UP000005877">
    <property type="component" value="Chromosome"/>
</dbReference>
<protein>
    <submittedName>
        <fullName evidence="6">Sirohydrochlorin cobaltochelatase</fullName>
    </submittedName>
</protein>
<dbReference type="CDD" id="cd03416">
    <property type="entry name" value="CbiX_SirB_N"/>
    <property type="match status" value="1"/>
</dbReference>
<evidence type="ECO:0000256" key="5">
    <source>
        <dbReference type="SAM" id="MobiDB-lite"/>
    </source>
</evidence>
<evidence type="ECO:0000313" key="6">
    <source>
        <dbReference type="EMBL" id="AET65739.1"/>
    </source>
</evidence>
<feature type="region of interest" description="Disordered" evidence="5">
    <location>
        <begin position="1"/>
        <end position="24"/>
    </location>
</feature>
<proteinExistence type="predicted"/>
<evidence type="ECO:0000313" key="7">
    <source>
        <dbReference type="Proteomes" id="UP000005877"/>
    </source>
</evidence>
<keyword evidence="2" id="KW-0479">Metal-binding</keyword>
<dbReference type="EMBL" id="CP003117">
    <property type="protein sequence ID" value="AET65739.1"/>
    <property type="molecule type" value="Genomic_DNA"/>
</dbReference>
<dbReference type="NCBIfam" id="NF033198">
    <property type="entry name" value="F430_CfbA"/>
    <property type="match status" value="1"/>
</dbReference>
<dbReference type="PANTHER" id="PTHR33542">
    <property type="entry name" value="SIROHYDROCHLORIN FERROCHELATASE, CHLOROPLASTIC"/>
    <property type="match status" value="1"/>
</dbReference>
<dbReference type="SUPFAM" id="SSF53800">
    <property type="entry name" value="Chelatase"/>
    <property type="match status" value="1"/>
</dbReference>
<dbReference type="Gene3D" id="3.40.50.1400">
    <property type="match status" value="1"/>
</dbReference>
<dbReference type="PANTHER" id="PTHR33542:SF3">
    <property type="entry name" value="SIROHYDROCHLORIN FERROCHELATASE, CHLOROPLASTIC"/>
    <property type="match status" value="1"/>
</dbReference>
<dbReference type="GO" id="GO:0009236">
    <property type="term" value="P:cobalamin biosynthetic process"/>
    <property type="evidence" value="ECO:0007669"/>
    <property type="project" value="UniProtKB-KW"/>
</dbReference>
<dbReference type="HOGENOM" id="CLU_1507371_0_0_2"/>